<dbReference type="EMBL" id="CP042425">
    <property type="protein sequence ID" value="QEL13657.1"/>
    <property type="molecule type" value="Genomic_DNA"/>
</dbReference>
<dbReference type="InterPro" id="IPR036412">
    <property type="entry name" value="HAD-like_sf"/>
</dbReference>
<dbReference type="RefSeq" id="WP_149108611.1">
    <property type="nucleotide sequence ID" value="NZ_CP042425.1"/>
</dbReference>
<reference evidence="6" key="1">
    <citation type="submission" date="2019-08" db="EMBL/GenBank/DDBJ databases">
        <title>Limnoglobus roseus gen. nov., sp. nov., a novel freshwater planctomycete with a giant genome from the family Gemmataceae.</title>
        <authorList>
            <person name="Kulichevskaya I.S."/>
            <person name="Naumoff D.G."/>
            <person name="Miroshnikov K."/>
            <person name="Ivanova A."/>
            <person name="Philippov D.A."/>
            <person name="Hakobyan A."/>
            <person name="Rijpstra I.C."/>
            <person name="Sinninghe Damste J.S."/>
            <person name="Liesack W."/>
            <person name="Dedysh S.N."/>
        </authorList>
    </citation>
    <scope>NUCLEOTIDE SEQUENCE [LARGE SCALE GENOMIC DNA]</scope>
    <source>
        <strain evidence="6">PX52</strain>
    </source>
</reference>
<organism evidence="5 6">
    <name type="scientific">Limnoglobus roseus</name>
    <dbReference type="NCBI Taxonomy" id="2598579"/>
    <lineage>
        <taxon>Bacteria</taxon>
        <taxon>Pseudomonadati</taxon>
        <taxon>Planctomycetota</taxon>
        <taxon>Planctomycetia</taxon>
        <taxon>Gemmatales</taxon>
        <taxon>Gemmataceae</taxon>
        <taxon>Limnoglobus</taxon>
    </lineage>
</organism>
<dbReference type="Gene3D" id="3.40.50.1000">
    <property type="entry name" value="HAD superfamily/HAD-like"/>
    <property type="match status" value="1"/>
</dbReference>
<dbReference type="GO" id="GO:0008967">
    <property type="term" value="F:phosphoglycolate phosphatase activity"/>
    <property type="evidence" value="ECO:0007669"/>
    <property type="project" value="UniProtKB-EC"/>
</dbReference>
<proteinExistence type="inferred from homology"/>
<dbReference type="AlphaFoldDB" id="A0A5C1A5V9"/>
<dbReference type="Proteomes" id="UP000324974">
    <property type="component" value="Chromosome"/>
</dbReference>
<dbReference type="SFLD" id="SFLDS00003">
    <property type="entry name" value="Haloacid_Dehalogenase"/>
    <property type="match status" value="1"/>
</dbReference>
<dbReference type="InterPro" id="IPR023198">
    <property type="entry name" value="PGP-like_dom2"/>
</dbReference>
<evidence type="ECO:0000256" key="3">
    <source>
        <dbReference type="ARBA" id="ARBA00006171"/>
    </source>
</evidence>
<evidence type="ECO:0000256" key="1">
    <source>
        <dbReference type="ARBA" id="ARBA00000830"/>
    </source>
</evidence>
<dbReference type="Gene3D" id="1.10.150.240">
    <property type="entry name" value="Putative phosphatase, domain 2"/>
    <property type="match status" value="1"/>
</dbReference>
<comment type="similarity">
    <text evidence="3">Belongs to the HAD-like hydrolase superfamily. CbbY/CbbZ/Gph/YieH family.</text>
</comment>
<dbReference type="Pfam" id="PF13419">
    <property type="entry name" value="HAD_2"/>
    <property type="match status" value="1"/>
</dbReference>
<gene>
    <name evidence="5" type="ORF">PX52LOC_00515</name>
</gene>
<dbReference type="InterPro" id="IPR023214">
    <property type="entry name" value="HAD_sf"/>
</dbReference>
<evidence type="ECO:0000313" key="5">
    <source>
        <dbReference type="EMBL" id="QEL13657.1"/>
    </source>
</evidence>
<keyword evidence="6" id="KW-1185">Reference proteome</keyword>
<dbReference type="InterPro" id="IPR041492">
    <property type="entry name" value="HAD_2"/>
</dbReference>
<dbReference type="EC" id="3.1.3.18" evidence="4"/>
<name>A0A5C1A5V9_9BACT</name>
<dbReference type="GO" id="GO:0006281">
    <property type="term" value="P:DNA repair"/>
    <property type="evidence" value="ECO:0007669"/>
    <property type="project" value="TreeGrafter"/>
</dbReference>
<dbReference type="KEGG" id="lrs:PX52LOC_00515"/>
<dbReference type="GO" id="GO:0005829">
    <property type="term" value="C:cytosol"/>
    <property type="evidence" value="ECO:0007669"/>
    <property type="project" value="TreeGrafter"/>
</dbReference>
<protein>
    <recommendedName>
        <fullName evidence="4">phosphoglycolate phosphatase</fullName>
        <ecNumber evidence="4">3.1.3.18</ecNumber>
    </recommendedName>
</protein>
<dbReference type="PANTHER" id="PTHR43434:SF1">
    <property type="entry name" value="PHOSPHOGLYCOLATE PHOSPHATASE"/>
    <property type="match status" value="1"/>
</dbReference>
<dbReference type="SUPFAM" id="SSF56784">
    <property type="entry name" value="HAD-like"/>
    <property type="match status" value="1"/>
</dbReference>
<evidence type="ECO:0000313" key="6">
    <source>
        <dbReference type="Proteomes" id="UP000324974"/>
    </source>
</evidence>
<accession>A0A5C1A5V9</accession>
<dbReference type="InterPro" id="IPR050155">
    <property type="entry name" value="HAD-like_hydrolase_sf"/>
</dbReference>
<evidence type="ECO:0000256" key="2">
    <source>
        <dbReference type="ARBA" id="ARBA00004818"/>
    </source>
</evidence>
<dbReference type="OrthoDB" id="9781769at2"/>
<dbReference type="SFLD" id="SFLDG01129">
    <property type="entry name" value="C1.5:_HAD__Beta-PGM__Phosphata"/>
    <property type="match status" value="1"/>
</dbReference>
<dbReference type="PANTHER" id="PTHR43434">
    <property type="entry name" value="PHOSPHOGLYCOLATE PHOSPHATASE"/>
    <property type="match status" value="1"/>
</dbReference>
<comment type="catalytic activity">
    <reaction evidence="1">
        <text>2-phosphoglycolate + H2O = glycolate + phosphate</text>
        <dbReference type="Rhea" id="RHEA:14369"/>
        <dbReference type="ChEBI" id="CHEBI:15377"/>
        <dbReference type="ChEBI" id="CHEBI:29805"/>
        <dbReference type="ChEBI" id="CHEBI:43474"/>
        <dbReference type="ChEBI" id="CHEBI:58033"/>
        <dbReference type="EC" id="3.1.3.18"/>
    </reaction>
</comment>
<comment type="pathway">
    <text evidence="2">Organic acid metabolism; glycolate biosynthesis; glycolate from 2-phosphoglycolate: step 1/1.</text>
</comment>
<evidence type="ECO:0000256" key="4">
    <source>
        <dbReference type="ARBA" id="ARBA00013078"/>
    </source>
</evidence>
<sequence>MPTLLFDIDGTLIRTGGAGKHAMEAALRTAFGVSHIRDEVPYSGRTDPAIGRDLLRVHGVDPTAENFAKLSTAYLGHLQPSLHANGGEVLPGVTDLLIHLHGKKRRMGLLTGNVRAGARHKLSHFGLWDYFAFGGFGDVHHDRDDVARAALTALKDHSPDYKPADVWVIGDTPLDVKCARAIGAKVVAVATGWHSLDELAASEADLTLADLSDFQKLPSHWFH</sequence>